<comment type="pathway">
    <text evidence="1">Protein modification; protein glycosylation.</text>
</comment>
<evidence type="ECO:0000256" key="2">
    <source>
        <dbReference type="ARBA" id="ARBA00005386"/>
    </source>
</evidence>
<comment type="caution">
    <text evidence="9">The sequence shown here is derived from an EMBL/GenBank/DDBJ whole genome shotgun (WGS) entry which is preliminary data.</text>
</comment>
<dbReference type="Pfam" id="PF13844">
    <property type="entry name" value="Glyco_transf_41"/>
    <property type="match status" value="6"/>
</dbReference>
<evidence type="ECO:0000256" key="3">
    <source>
        <dbReference type="ARBA" id="ARBA00011970"/>
    </source>
</evidence>
<evidence type="ECO:0000256" key="6">
    <source>
        <dbReference type="ARBA" id="ARBA00022737"/>
    </source>
</evidence>
<evidence type="ECO:0000256" key="1">
    <source>
        <dbReference type="ARBA" id="ARBA00004922"/>
    </source>
</evidence>
<feature type="domain" description="O-GlcNAc transferase C-terminal" evidence="8">
    <location>
        <begin position="1314"/>
        <end position="1456"/>
    </location>
</feature>
<feature type="domain" description="O-GlcNAc transferase C-terminal" evidence="8">
    <location>
        <begin position="190"/>
        <end position="348"/>
    </location>
</feature>
<evidence type="ECO:0000256" key="7">
    <source>
        <dbReference type="ARBA" id="ARBA00022803"/>
    </source>
</evidence>
<evidence type="ECO:0000259" key="8">
    <source>
        <dbReference type="Pfam" id="PF13844"/>
    </source>
</evidence>
<dbReference type="EMBL" id="JARVLH010000002">
    <property type="protein sequence ID" value="MEX5284817.1"/>
    <property type="molecule type" value="Genomic_DNA"/>
</dbReference>
<dbReference type="RefSeq" id="WP_368846538.1">
    <property type="nucleotide sequence ID" value="NZ_CP194411.1"/>
</dbReference>
<feature type="domain" description="O-GlcNAc transferase C-terminal" evidence="8">
    <location>
        <begin position="1490"/>
        <end position="1662"/>
    </location>
</feature>
<dbReference type="PANTHER" id="PTHR44835">
    <property type="entry name" value="UDP-N-ACETYLGLUCOSAMINE--PEPTIDE N-ACETYLGLUCOSAMINYLTRANSFERASE SPINDLY-RELATED"/>
    <property type="match status" value="1"/>
</dbReference>
<name>A0ABV3X5C5_9FIRM</name>
<keyword evidence="4" id="KW-0328">Glycosyltransferase</keyword>
<dbReference type="InterPro" id="IPR051939">
    <property type="entry name" value="Glycosyltr_41/O-GlcNAc_trsf"/>
</dbReference>
<organism evidence="9 10">
    <name type="scientific">Selenomonas sputigena</name>
    <dbReference type="NCBI Taxonomy" id="69823"/>
    <lineage>
        <taxon>Bacteria</taxon>
        <taxon>Bacillati</taxon>
        <taxon>Bacillota</taxon>
        <taxon>Negativicutes</taxon>
        <taxon>Selenomonadales</taxon>
        <taxon>Selenomonadaceae</taxon>
        <taxon>Selenomonas</taxon>
    </lineage>
</organism>
<keyword evidence="6" id="KW-0677">Repeat</keyword>
<feature type="domain" description="O-GlcNAc transferase C-terminal" evidence="8">
    <location>
        <begin position="369"/>
        <end position="544"/>
    </location>
</feature>
<evidence type="ECO:0000256" key="4">
    <source>
        <dbReference type="ARBA" id="ARBA00022676"/>
    </source>
</evidence>
<dbReference type="Gene3D" id="1.25.40.10">
    <property type="entry name" value="Tetratricopeptide repeat domain"/>
    <property type="match status" value="3"/>
</dbReference>
<keyword evidence="10" id="KW-1185">Reference proteome</keyword>
<comment type="similarity">
    <text evidence="2">Belongs to the glycosyltransferase 41 family. O-GlcNAc transferase subfamily.</text>
</comment>
<dbReference type="Proteomes" id="UP001559623">
    <property type="component" value="Unassembled WGS sequence"/>
</dbReference>
<sequence length="1683" mass="185734">MASEKEKGKLREKIDACLALRDFDGALAAVRELAKDASAEAEALGAAASIHIEAGDYEGAAPLAAALLQKEPQSVYGAFLQARLFFAEGKYISARQTLTTLLAREKALAPAYAEKVYNLLGQTARALGFAEEAAHAYEKAASAAESAELRAMEWSNYLFGLHFLSVSQEDVYRAHQAYENLFQDVRPFLHRSLQKRRKIRIGYISPDLRRHVVLRFAEALFTHYDADRFEVYCYQNSPEDEESRRIMQLVDVWRNISPFSPKEAARRIYEDGIDILVDLAGHTRGTVLPILAHRPAPVQISGIGYFDTTGLSAVDYVLGDIWLDGEPQGMKEAPFFTEKLLVLPHTHLCYTPAPDAPPTGAAPCLARGYVTFGGFNAFAKASDEALRAWARILALVPESRLLLKSAAFSNEEGRIAAMERLQAAGIEPARVELRPDTKDYLAEYHDVDIALDTFPYPGGGTTFDALYMGVPVVALKGSSHGSRFGFSILANLGLEELAAQDAASYIEKAAALAKDQELLCTLHRNLCVMMKNSPLMDAAAYTSAVEDAYASALAAYDAAPRVISPEEGAKLSIALKRFFAAGDLRQAIAAADALLLGGKASRDLWRLAAGLYIDAGEGENAYRAAELYLAGTDDGFGLLLRARAVFLLGCWQEALADVRRALERGTLARGEQVLAYNLIARICRSLGEVEEALAAEREAFEVSETLEDQAASWSNYLFALHYAEREPHFMLEAARRFGKLFAAVPRAKHQRRRRKKLRIGYISPDFCFHIVALFSFSFFTHFDRSRFEVYGYSLCGENAMAQELASSASAWRYVDGLPAAEIAGIIEADGIDILFDLSGHSANNALPVLAHRPAPVQISGIGYFDTTGLPTVDYFLTDVQIDPPGENDAGFTEKLLRLPESHLCYRASRAGQDSRIAPLPAKEKGFITFGCFNNFAKITDEMLRLWAKILSAVPHSRLFLKTAVFDTADGREAAFRRLEAAGIDLARLRTEGHTAEYLEAYGEVDIALDTYPYPGGGTTCDALYMGVPVVTLMGTRHGARFGASLLENIGLAASCCADTSAAYLEKACTLAADIEALAFLRRSLRARMEASSLMDAARYMTHMEAAYEKIWAHWLGDDEKKRREVLLPQWEREADEAFAAREWRKFLGKAAALLALDAASDRLLLGMGFASLQLEEAARARVYLEMALEKAGDNEPEILQVLAEAQKMQGDHKAALASVKKAEALLDPTEETGEFRCRLALARAHAARQLGFAAEAADAYREAAALGTNLRARTEAYSSYLLALHSTRIGREELFEAHRGYGKLLGDIRPFAPRAVGKHGKIRIGYLSPDFRRHVMFSFIYGLFVRFDRSAFEVFAYALSEQEDGFTAALREQATAWRRMAGISYAEIAAKIREDEIDILVDLAGHSTGGALPVLAYRPAPVQVSGLGYVNTTGLSLVDYFLTDDIVDPPGQQEAFFTEEPVCLTSQFLYTAQSDVPEPAGTPCRERGYIVFGVFSHWYKVTDEMLFLWREIMERVPKSRLLVKCQEFFAPVMQEEALRRMRKTGMDIARVDLEPATSDYMERYLAVDIALDPYPYPGGGMTCDALFMGVPVITRYGRRRGSRFGLSLLKNAGFAELAAADDKSYVEKAVSLAHDAALLDGLHKTLRVKFAASPVMQGANYLGELEQFYRMAVGWKKEEPGKR</sequence>
<proteinExistence type="inferred from homology"/>
<dbReference type="InterPro" id="IPR029489">
    <property type="entry name" value="OGT/SEC/SPY_C"/>
</dbReference>
<protein>
    <recommendedName>
        <fullName evidence="3">protein O-GlcNAc transferase</fullName>
        <ecNumber evidence="3">2.4.1.255</ecNumber>
    </recommendedName>
</protein>
<dbReference type="SMART" id="SM00028">
    <property type="entry name" value="TPR"/>
    <property type="match status" value="6"/>
</dbReference>
<dbReference type="InterPro" id="IPR011990">
    <property type="entry name" value="TPR-like_helical_dom_sf"/>
</dbReference>
<dbReference type="Gene3D" id="3.40.50.2000">
    <property type="entry name" value="Glycogen Phosphorylase B"/>
    <property type="match status" value="3"/>
</dbReference>
<evidence type="ECO:0000313" key="10">
    <source>
        <dbReference type="Proteomes" id="UP001559623"/>
    </source>
</evidence>
<dbReference type="SUPFAM" id="SSF48452">
    <property type="entry name" value="TPR-like"/>
    <property type="match status" value="3"/>
</dbReference>
<dbReference type="InterPro" id="IPR019734">
    <property type="entry name" value="TPR_rpt"/>
</dbReference>
<reference evidence="9 10" key="1">
    <citation type="submission" date="2023-04" db="EMBL/GenBank/DDBJ databases">
        <title>Genome Sequence of Selenomonas sputigena ATCC 33150.</title>
        <authorList>
            <person name="Miller D.P."/>
            <person name="Anvari S."/>
            <person name="Polson S.W."/>
            <person name="Macdonald M."/>
            <person name="Mcdowell J.V."/>
        </authorList>
    </citation>
    <scope>NUCLEOTIDE SEQUENCE [LARGE SCALE GENOMIC DNA]</scope>
    <source>
        <strain evidence="9 10">ATCC 33150</strain>
    </source>
</reference>
<keyword evidence="5" id="KW-0808">Transferase</keyword>
<dbReference type="SUPFAM" id="SSF53756">
    <property type="entry name" value="UDP-Glycosyltransferase/glycogen phosphorylase"/>
    <property type="match status" value="1"/>
</dbReference>
<evidence type="ECO:0000256" key="5">
    <source>
        <dbReference type="ARBA" id="ARBA00022679"/>
    </source>
</evidence>
<dbReference type="PANTHER" id="PTHR44835:SF1">
    <property type="entry name" value="PROTEIN O-GLCNAC TRANSFERASE"/>
    <property type="match status" value="1"/>
</dbReference>
<evidence type="ECO:0000313" key="9">
    <source>
        <dbReference type="EMBL" id="MEX5284817.1"/>
    </source>
</evidence>
<accession>A0ABV3X5C5</accession>
<feature type="domain" description="O-GlcNAc transferase C-terminal" evidence="8">
    <location>
        <begin position="748"/>
        <end position="902"/>
    </location>
</feature>
<feature type="domain" description="O-GlcNAc transferase C-terminal" evidence="8">
    <location>
        <begin position="927"/>
        <end position="1103"/>
    </location>
</feature>
<gene>
    <name evidence="9" type="ORF">QCO44_04050</name>
</gene>
<dbReference type="Gene3D" id="3.40.50.11380">
    <property type="match status" value="3"/>
</dbReference>
<keyword evidence="7" id="KW-0802">TPR repeat</keyword>
<dbReference type="EC" id="2.4.1.255" evidence="3"/>